<dbReference type="AlphaFoldDB" id="A0A1D2AG55"/>
<keyword evidence="2" id="KW-0489">Methyltransferase</keyword>
<dbReference type="InterPro" id="IPR025799">
    <property type="entry name" value="Arg_MeTrfase"/>
</dbReference>
<evidence type="ECO:0000259" key="4">
    <source>
        <dbReference type="Pfam" id="PF13649"/>
    </source>
</evidence>
<dbReference type="InterPro" id="IPR029063">
    <property type="entry name" value="SAM-dependent_MTases_sf"/>
</dbReference>
<evidence type="ECO:0000313" key="5">
    <source>
        <dbReference type="EMBL" id="JAT77933.1"/>
    </source>
</evidence>
<evidence type="ECO:0000256" key="3">
    <source>
        <dbReference type="SAM" id="MobiDB-lite"/>
    </source>
</evidence>
<dbReference type="GO" id="GO:0016274">
    <property type="term" value="F:protein-arginine N-methyltransferase activity"/>
    <property type="evidence" value="ECO:0007669"/>
    <property type="project" value="InterPro"/>
</dbReference>
<dbReference type="SUPFAM" id="SSF53335">
    <property type="entry name" value="S-adenosyl-L-methionine-dependent methyltransferases"/>
    <property type="match status" value="2"/>
</dbReference>
<evidence type="ECO:0000256" key="2">
    <source>
        <dbReference type="PROSITE-ProRule" id="PRU01015"/>
    </source>
</evidence>
<sequence length="1006" mass="107901">MSTSDHGTAVDRTVCDPGSRAKIEDYYGVRLKDTDPRALAFVVAQSKSAGNEAFRTHRYKEAIRLYSQAIAGDESDAALYSNRSAAFLAEGLNDQALWDAEKCIALSPSWPKAHYRRACAAMSLCQWQGARQALVKGLELAPGDAAMVARLAEVDWVLTQRGAARRAQAAVERRGVVSRLRELRCQAARQAALRQFKQSMTGPRWDLEDLDWRPTFLPSMKTRPRPRAPSSPHSTLLRSYLSSLADLAGPKAALTTLADSRRWAQYEAALCTLGAAACHVLVLESGGGVLGPLAARAAPQASITSVQRGRMLYRMAKQVAQSNPGPRSEGLTLADCAQARLAVAGEEGPAPEGGVQVESRADVLVTDLMDHGVLGLGLLPAIDDAARRLLSPNAVVMPSSLQIWAQLVEVSPSQASGFDLSPLDSYRWWPGPEAVQLDSLPHRQLSAPFLVDTLDLQARARAAAAAHRCGTGRGGGEQGSERGSGGSSHEQSCEGPALPGLPQPPAANRSAAWELDVELSVPTTGDGRLTAVAFWWDAELAPAAGPGLPPTRLTNRAPDGGPVTTCAVALQHLDGVAVKGGGALSLRVRRDVGQVFFSTSPPQCRARHALVPRWHFDMVRDEARNVAYDGAISRAVARLKSQRPGGVHVLDMGAGTGLLSMMAVRAGAASVVGAEINRHMCDVAEECLASNGCLARVTMLDRDVRRMTAEPGPDGAPADLERRVDLLIYEVFDSGLIGEGVLHILAAAREKLAAPGALLVPASARVFAQPIQMRLESAAGFDVSQANRWRWRPDYEGVDLEECRNDWVALADPVEVFAFDFSASLENMRPASAPHELLFTEAGVVNAVATWFELELDEECTLSTSPHRSGKGPTWQQAVQWVREERVAPGQTRVLIASHDTYSISYALEEGAAPGPDHGGGVHFVELSDGAGELEDRATGVPLVDPVWKEAFDSLQPLNSQIVRACVQDPLEYRAIALEAVAFASRPHDYDLDASQATDFCVKMMG</sequence>
<feature type="domain" description="Methyltransferase" evidence="4">
    <location>
        <begin position="649"/>
        <end position="710"/>
    </location>
</feature>
<feature type="region of interest" description="Disordered" evidence="3">
    <location>
        <begin position="469"/>
        <end position="509"/>
    </location>
</feature>
<dbReference type="InterPro" id="IPR041698">
    <property type="entry name" value="Methyltransf_25"/>
</dbReference>
<dbReference type="EMBL" id="GDKF01000689">
    <property type="protein sequence ID" value="JAT77933.1"/>
    <property type="molecule type" value="Transcribed_RNA"/>
</dbReference>
<dbReference type="PANTHER" id="PTHR11006:SF4">
    <property type="entry name" value="PROTEIN ARGININE N-METHYLTRANSFERASE 7"/>
    <property type="match status" value="1"/>
</dbReference>
<accession>A0A1D2AG55</accession>
<dbReference type="PROSITE" id="PS51678">
    <property type="entry name" value="SAM_MT_PRMT"/>
    <property type="match status" value="1"/>
</dbReference>
<dbReference type="SUPFAM" id="SSF48452">
    <property type="entry name" value="TPR-like"/>
    <property type="match status" value="1"/>
</dbReference>
<name>A0A1D2AG55_AUXPR</name>
<dbReference type="Gene3D" id="2.70.160.11">
    <property type="entry name" value="Hnrnp arginine n-methyltransferase1"/>
    <property type="match status" value="2"/>
</dbReference>
<feature type="compositionally biased region" description="Gly residues" evidence="3">
    <location>
        <begin position="471"/>
        <end position="486"/>
    </location>
</feature>
<keyword evidence="2" id="KW-0808">Transferase</keyword>
<organism evidence="5">
    <name type="scientific">Auxenochlorella protothecoides</name>
    <name type="common">Green microalga</name>
    <name type="synonym">Chlorella protothecoides</name>
    <dbReference type="NCBI Taxonomy" id="3075"/>
    <lineage>
        <taxon>Eukaryota</taxon>
        <taxon>Viridiplantae</taxon>
        <taxon>Chlorophyta</taxon>
        <taxon>core chlorophytes</taxon>
        <taxon>Trebouxiophyceae</taxon>
        <taxon>Chlorellales</taxon>
        <taxon>Chlorellaceae</taxon>
        <taxon>Auxenochlorella</taxon>
    </lineage>
</organism>
<dbReference type="InterPro" id="IPR011990">
    <property type="entry name" value="TPR-like_helical_dom_sf"/>
</dbReference>
<reference evidence="5" key="1">
    <citation type="submission" date="2015-08" db="EMBL/GenBank/DDBJ databases">
        <authorList>
            <person name="Babu N.S."/>
            <person name="Beckwith C.J."/>
            <person name="Beseler K.G."/>
            <person name="Brison A."/>
            <person name="Carone J.V."/>
            <person name="Caskin T.P."/>
            <person name="Diamond M."/>
            <person name="Durham M.E."/>
            <person name="Foxe J.M."/>
            <person name="Go M."/>
            <person name="Henderson B.A."/>
            <person name="Jones I.B."/>
            <person name="McGettigan J.A."/>
            <person name="Micheletti S.J."/>
            <person name="Nasrallah M.E."/>
            <person name="Ortiz D."/>
            <person name="Piller C.R."/>
            <person name="Privatt S.R."/>
            <person name="Schneider S.L."/>
            <person name="Sharp S."/>
            <person name="Smith T.C."/>
            <person name="Stanton J.D."/>
            <person name="Ullery H.E."/>
            <person name="Wilson R.J."/>
            <person name="Serrano M.G."/>
            <person name="Buck G."/>
            <person name="Lee V."/>
            <person name="Wang Y."/>
            <person name="Carvalho R."/>
            <person name="Voegtly L."/>
            <person name="Shi R."/>
            <person name="Duckworth R."/>
            <person name="Johnson A."/>
            <person name="Loviza R."/>
            <person name="Walstead R."/>
            <person name="Shah Z."/>
            <person name="Kiflezghi M."/>
            <person name="Wade K."/>
            <person name="Ball S.L."/>
            <person name="Bradley K.W."/>
            <person name="Asai D.J."/>
            <person name="Bowman C.A."/>
            <person name="Russell D.A."/>
            <person name="Pope W.H."/>
            <person name="Jacobs-Sera D."/>
            <person name="Hendrix R.W."/>
            <person name="Hatfull G.F."/>
        </authorList>
    </citation>
    <scope>NUCLEOTIDE SEQUENCE</scope>
</reference>
<dbReference type="PANTHER" id="PTHR11006">
    <property type="entry name" value="PROTEIN ARGININE N-METHYLTRANSFERASE"/>
    <property type="match status" value="1"/>
</dbReference>
<dbReference type="GO" id="GO:0042054">
    <property type="term" value="F:histone methyltransferase activity"/>
    <property type="evidence" value="ECO:0007669"/>
    <property type="project" value="TreeGrafter"/>
</dbReference>
<proteinExistence type="predicted"/>
<feature type="compositionally biased region" description="Low complexity" evidence="3">
    <location>
        <begin position="487"/>
        <end position="498"/>
    </location>
</feature>
<dbReference type="Pfam" id="PF13649">
    <property type="entry name" value="Methyltransf_25"/>
    <property type="match status" value="1"/>
</dbReference>
<gene>
    <name evidence="5" type="ORF">g.6680</name>
</gene>
<dbReference type="Gene3D" id="3.40.50.150">
    <property type="entry name" value="Vaccinia Virus protein VP39"/>
    <property type="match status" value="2"/>
</dbReference>
<evidence type="ECO:0000256" key="1">
    <source>
        <dbReference type="ARBA" id="ARBA00022691"/>
    </source>
</evidence>
<dbReference type="CDD" id="cd02440">
    <property type="entry name" value="AdoMet_MTases"/>
    <property type="match status" value="1"/>
</dbReference>
<dbReference type="SMART" id="SM00028">
    <property type="entry name" value="TPR"/>
    <property type="match status" value="3"/>
</dbReference>
<keyword evidence="1 2" id="KW-0949">S-adenosyl-L-methionine</keyword>
<dbReference type="GO" id="GO:0032259">
    <property type="term" value="P:methylation"/>
    <property type="evidence" value="ECO:0007669"/>
    <property type="project" value="UniProtKB-KW"/>
</dbReference>
<dbReference type="InterPro" id="IPR019734">
    <property type="entry name" value="TPR_rpt"/>
</dbReference>
<dbReference type="Gene3D" id="1.25.40.10">
    <property type="entry name" value="Tetratricopeptide repeat domain"/>
    <property type="match status" value="1"/>
</dbReference>
<protein>
    <recommendedName>
        <fullName evidence="4">Methyltransferase domain-containing protein</fullName>
    </recommendedName>
</protein>